<dbReference type="Pfam" id="PF05685">
    <property type="entry name" value="Uma2"/>
    <property type="match status" value="1"/>
</dbReference>
<evidence type="ECO:0000259" key="1">
    <source>
        <dbReference type="Pfam" id="PF05685"/>
    </source>
</evidence>
<accession>A0ABY3Z809</accession>
<dbReference type="InterPro" id="IPR008538">
    <property type="entry name" value="Uma2"/>
</dbReference>
<protein>
    <recommendedName>
        <fullName evidence="1">Putative restriction endonuclease domain-containing protein</fullName>
    </recommendedName>
</protein>
<name>A0ABY3Z809_STRRM</name>
<dbReference type="InterPro" id="IPR011335">
    <property type="entry name" value="Restrct_endonuc-II-like"/>
</dbReference>
<keyword evidence="3" id="KW-1185">Reference proteome</keyword>
<evidence type="ECO:0000313" key="2">
    <source>
        <dbReference type="EMBL" id="UNZ05926.1"/>
    </source>
</evidence>
<dbReference type="Gene3D" id="3.90.1570.10">
    <property type="entry name" value="tt1808, chain A"/>
    <property type="match status" value="1"/>
</dbReference>
<dbReference type="InterPro" id="IPR012296">
    <property type="entry name" value="Nuclease_put_TT1808"/>
</dbReference>
<reference evidence="2 3" key="1">
    <citation type="submission" date="2022-03" db="EMBL/GenBank/DDBJ databases">
        <title>Complete genome of Streptomyces rimosus ssp. rimosus R7 (=ATCC 10970).</title>
        <authorList>
            <person name="Beganovic S."/>
            <person name="Ruckert C."/>
            <person name="Busche T."/>
            <person name="Kalinowski J."/>
            <person name="Wittmann C."/>
        </authorList>
    </citation>
    <scope>NUCLEOTIDE SEQUENCE [LARGE SCALE GENOMIC DNA]</scope>
    <source>
        <strain evidence="2 3">R7</strain>
    </source>
</reference>
<dbReference type="SUPFAM" id="SSF52980">
    <property type="entry name" value="Restriction endonuclease-like"/>
    <property type="match status" value="1"/>
</dbReference>
<feature type="domain" description="Putative restriction endonuclease" evidence="1">
    <location>
        <begin position="26"/>
        <end position="187"/>
    </location>
</feature>
<dbReference type="EMBL" id="CP094298">
    <property type="protein sequence ID" value="UNZ05926.1"/>
    <property type="molecule type" value="Genomic_DNA"/>
</dbReference>
<organism evidence="2 3">
    <name type="scientific">Streptomyces rimosus subsp. rimosus</name>
    <dbReference type="NCBI Taxonomy" id="132474"/>
    <lineage>
        <taxon>Bacteria</taxon>
        <taxon>Bacillati</taxon>
        <taxon>Actinomycetota</taxon>
        <taxon>Actinomycetes</taxon>
        <taxon>Kitasatosporales</taxon>
        <taxon>Streptomycetaceae</taxon>
        <taxon>Streptomyces</taxon>
    </lineage>
</organism>
<evidence type="ECO:0000313" key="3">
    <source>
        <dbReference type="Proteomes" id="UP000829494"/>
    </source>
</evidence>
<gene>
    <name evidence="2" type="ORF">SRIMR7_27630</name>
</gene>
<dbReference type="Proteomes" id="UP000829494">
    <property type="component" value="Chromosome"/>
</dbReference>
<dbReference type="PANTHER" id="PTHR35400">
    <property type="entry name" value="SLR1083 PROTEIN"/>
    <property type="match status" value="1"/>
</dbReference>
<dbReference type="CDD" id="cd06260">
    <property type="entry name" value="DUF820-like"/>
    <property type="match status" value="1"/>
</dbReference>
<dbReference type="PANTHER" id="PTHR35400:SF3">
    <property type="entry name" value="SLL1072 PROTEIN"/>
    <property type="match status" value="1"/>
</dbReference>
<proteinExistence type="predicted"/>
<sequence>MTVMSERSKTIDVPRGSARFQELCQTLLSMYVPDGYRAEIIGGNIVVSPWSRGYYGNVMRSIRSQLDPYAPHTHHLESAPFLFAFPGEERAYGPDVYAAAASAFDTDSVFLDGEALSLVGELTSTSTRDVDWGDKLAVYGRAGVPVYLLVDMQKQQTTVFWGPSENGYNGSETTLFGNKLRIPKPFDCDLDTAGFVRP</sequence>